<evidence type="ECO:0000256" key="7">
    <source>
        <dbReference type="RuleBase" id="RU362029"/>
    </source>
</evidence>
<evidence type="ECO:0000256" key="4">
    <source>
        <dbReference type="ARBA" id="ARBA00038969"/>
    </source>
</evidence>
<dbReference type="InterPro" id="IPR006660">
    <property type="entry name" value="Arsenate_reductase-like"/>
</dbReference>
<comment type="catalytic activity">
    <reaction evidence="7">
        <text>[glutaredoxin]-dithiol + arsenate + glutathione + H(+) = glutathionyl-S-S-[glutaredoxin] + arsenite + H2O</text>
        <dbReference type="Rhea" id="RHEA:22016"/>
        <dbReference type="Rhea" id="RHEA-COMP:10729"/>
        <dbReference type="Rhea" id="RHEA-COMP:17668"/>
        <dbReference type="ChEBI" id="CHEBI:15377"/>
        <dbReference type="ChEBI" id="CHEBI:15378"/>
        <dbReference type="ChEBI" id="CHEBI:29242"/>
        <dbReference type="ChEBI" id="CHEBI:29950"/>
        <dbReference type="ChEBI" id="CHEBI:48597"/>
        <dbReference type="ChEBI" id="CHEBI:57925"/>
        <dbReference type="ChEBI" id="CHEBI:146199"/>
        <dbReference type="EC" id="1.20.4.1"/>
    </reaction>
</comment>
<accession>A0ABT7NDR4</accession>
<keyword evidence="3 7" id="KW-0560">Oxidoreductase</keyword>
<evidence type="ECO:0000313" key="9">
    <source>
        <dbReference type="Proteomes" id="UP001174908"/>
    </source>
</evidence>
<dbReference type="NCBIfam" id="TIGR00014">
    <property type="entry name" value="arsC"/>
    <property type="match status" value="1"/>
</dbReference>
<dbReference type="CDD" id="cd03034">
    <property type="entry name" value="ArsC_ArsC"/>
    <property type="match status" value="1"/>
</dbReference>
<dbReference type="Proteomes" id="UP001174908">
    <property type="component" value="Unassembled WGS sequence"/>
</dbReference>
<name>A0ABT7NDR4_9BURK</name>
<gene>
    <name evidence="8" type="primary">arsC</name>
    <name evidence="8" type="ORF">QTH91_16500</name>
</gene>
<dbReference type="PROSITE" id="PS51353">
    <property type="entry name" value="ARSC"/>
    <property type="match status" value="1"/>
</dbReference>
<evidence type="ECO:0000313" key="8">
    <source>
        <dbReference type="EMBL" id="MDM0046092.1"/>
    </source>
</evidence>
<dbReference type="InterPro" id="IPR006659">
    <property type="entry name" value="Arsenate_reductase"/>
</dbReference>
<dbReference type="EMBL" id="JASZYV010000003">
    <property type="protein sequence ID" value="MDM0046092.1"/>
    <property type="molecule type" value="Genomic_DNA"/>
</dbReference>
<evidence type="ECO:0000256" key="2">
    <source>
        <dbReference type="ARBA" id="ARBA00022849"/>
    </source>
</evidence>
<keyword evidence="2" id="KW-0059">Arsenical resistance</keyword>
<dbReference type="InterPro" id="IPR036249">
    <property type="entry name" value="Thioredoxin-like_sf"/>
</dbReference>
<comment type="caution">
    <text evidence="8">The sequence shown here is derived from an EMBL/GenBank/DDBJ whole genome shotgun (WGS) entry which is preliminary data.</text>
</comment>
<dbReference type="PANTHER" id="PTHR30041">
    <property type="entry name" value="ARSENATE REDUCTASE"/>
    <property type="match status" value="1"/>
</dbReference>
<dbReference type="GO" id="GO:0008794">
    <property type="term" value="F:arsenate reductase (glutaredoxin) activity"/>
    <property type="evidence" value="ECO:0007669"/>
    <property type="project" value="UniProtKB-EC"/>
</dbReference>
<evidence type="ECO:0000256" key="5">
    <source>
        <dbReference type="ARBA" id="ARBA00039879"/>
    </source>
</evidence>
<organism evidence="8 9">
    <name type="scientific">Variovorax dokdonensis</name>
    <dbReference type="NCBI Taxonomy" id="344883"/>
    <lineage>
        <taxon>Bacteria</taxon>
        <taxon>Pseudomonadati</taxon>
        <taxon>Pseudomonadota</taxon>
        <taxon>Betaproteobacteria</taxon>
        <taxon>Burkholderiales</taxon>
        <taxon>Comamonadaceae</taxon>
        <taxon>Variovorax</taxon>
    </lineage>
</organism>
<evidence type="ECO:0000256" key="6">
    <source>
        <dbReference type="PROSITE-ProRule" id="PRU01282"/>
    </source>
</evidence>
<dbReference type="PANTHER" id="PTHR30041:SF5">
    <property type="entry name" value="ARSENATE REDUCTASE-RELATED"/>
    <property type="match status" value="1"/>
</dbReference>
<dbReference type="Pfam" id="PF03960">
    <property type="entry name" value="ArsC"/>
    <property type="match status" value="1"/>
</dbReference>
<dbReference type="Gene3D" id="3.40.30.10">
    <property type="entry name" value="Glutaredoxin"/>
    <property type="match status" value="1"/>
</dbReference>
<evidence type="ECO:0000256" key="1">
    <source>
        <dbReference type="ARBA" id="ARBA00007198"/>
    </source>
</evidence>
<dbReference type="RefSeq" id="WP_286661183.1">
    <property type="nucleotide sequence ID" value="NZ_JASZYV010000003.1"/>
</dbReference>
<proteinExistence type="inferred from homology"/>
<dbReference type="EC" id="1.20.4.1" evidence="4 7"/>
<keyword evidence="9" id="KW-1185">Reference proteome</keyword>
<evidence type="ECO:0000256" key="3">
    <source>
        <dbReference type="ARBA" id="ARBA00023002"/>
    </source>
</evidence>
<sequence>MSDYTIYHNPSCSNSRKALSLLREHGIEPAIVQYLDNPPDADTLRKLLAQMGLPARELLRSKEAMFDTLGLHDPALTDDALIDAMAQHPILMNRPIVVSPKGTRLCRPGETVLELLPSA</sequence>
<comment type="similarity">
    <text evidence="1 6 7">Belongs to the ArsC family.</text>
</comment>
<dbReference type="SUPFAM" id="SSF52833">
    <property type="entry name" value="Thioredoxin-like"/>
    <property type="match status" value="1"/>
</dbReference>
<reference evidence="8" key="1">
    <citation type="submission" date="2023-06" db="EMBL/GenBank/DDBJ databases">
        <authorList>
            <person name="Jiang Y."/>
            <person name="Liu Q."/>
        </authorList>
    </citation>
    <scope>NUCLEOTIDE SEQUENCE</scope>
    <source>
        <strain evidence="8">CGMCC 1.12089</strain>
    </source>
</reference>
<protein>
    <recommendedName>
        <fullName evidence="5 7">Arsenate reductase</fullName>
        <ecNumber evidence="4 7">1.20.4.1</ecNumber>
    </recommendedName>
</protein>